<feature type="region of interest" description="Disordered" evidence="1">
    <location>
        <begin position="138"/>
        <end position="160"/>
    </location>
</feature>
<accession>A0A941HW71</accession>
<feature type="region of interest" description="Disordered" evidence="1">
    <location>
        <begin position="1"/>
        <end position="21"/>
    </location>
</feature>
<comment type="caution">
    <text evidence="2">The sequence shown here is derived from an EMBL/GenBank/DDBJ whole genome shotgun (WGS) entry which is preliminary data.</text>
</comment>
<sequence>MASAQTAPAPTSANPTPGTASYGALRGFVGSADDLAELRRQQAEFGAVEREIGRKNAWMAVPALAPAAVVMSLEGAAAIAARLAGTPLKQAPLQLAERDPHLRVGDNWATRAGRKAHKQLEDRLRPKEGWDYEPAKTVDGRRMKPDAGTPPRGPAGKTRRYYLELKPDTPSGRQAATKAVKRYQDGLKQRVRAIYYDPKDFL</sequence>
<evidence type="ECO:0008006" key="4">
    <source>
        <dbReference type="Google" id="ProtNLM"/>
    </source>
</evidence>
<dbReference type="AlphaFoldDB" id="A0A941HW71"/>
<dbReference type="Proteomes" id="UP000622580">
    <property type="component" value="Unassembled WGS sequence"/>
</dbReference>
<evidence type="ECO:0000256" key="1">
    <source>
        <dbReference type="SAM" id="MobiDB-lite"/>
    </source>
</evidence>
<dbReference type="EMBL" id="JAGSGD010000001">
    <property type="protein sequence ID" value="MBR7619245.1"/>
    <property type="molecule type" value="Genomic_DNA"/>
</dbReference>
<organism evidence="2 3">
    <name type="scientific">Phenylobacterium glaciei</name>
    <dbReference type="NCBI Taxonomy" id="2803784"/>
    <lineage>
        <taxon>Bacteria</taxon>
        <taxon>Pseudomonadati</taxon>
        <taxon>Pseudomonadota</taxon>
        <taxon>Alphaproteobacteria</taxon>
        <taxon>Caulobacterales</taxon>
        <taxon>Caulobacteraceae</taxon>
        <taxon>Phenylobacterium</taxon>
    </lineage>
</organism>
<evidence type="ECO:0000313" key="3">
    <source>
        <dbReference type="Proteomes" id="UP000622580"/>
    </source>
</evidence>
<reference evidence="2" key="1">
    <citation type="submission" date="2021-04" db="EMBL/GenBank/DDBJ databases">
        <title>Draft genome assembly of strain Phenylobacterium sp. 20VBR1 using MiniION and Illumina platforms.</title>
        <authorList>
            <person name="Thomas F.A."/>
            <person name="Krishnan K.P."/>
            <person name="Sinha R.K."/>
        </authorList>
    </citation>
    <scope>NUCLEOTIDE SEQUENCE</scope>
    <source>
        <strain evidence="2">20VBR1</strain>
    </source>
</reference>
<gene>
    <name evidence="2" type="ORF">JKL49_07565</name>
</gene>
<protein>
    <recommendedName>
        <fullName evidence="4">Tox-REase-9 domain-containing protein</fullName>
    </recommendedName>
</protein>
<name>A0A941HW71_9CAUL</name>
<dbReference type="RefSeq" id="WP_215339533.1">
    <property type="nucleotide sequence ID" value="NZ_JAGSGD010000001.1"/>
</dbReference>
<proteinExistence type="predicted"/>
<keyword evidence="3" id="KW-1185">Reference proteome</keyword>
<evidence type="ECO:0000313" key="2">
    <source>
        <dbReference type="EMBL" id="MBR7619245.1"/>
    </source>
</evidence>